<evidence type="ECO:0000313" key="15">
    <source>
        <dbReference type="EnsemblFungi" id="EJT80097"/>
    </source>
</evidence>
<dbReference type="Gene3D" id="3.10.450.40">
    <property type="match status" value="2"/>
</dbReference>
<reference evidence="14" key="2">
    <citation type="submission" date="2010-07" db="EMBL/GenBank/DDBJ databases">
        <authorList>
            <consortium name="The Broad Institute Genome Sequencing Platform"/>
            <consortium name="Broad Institute Genome Sequencing Center for Infectious Disease"/>
            <person name="Ma L.-J."/>
            <person name="Dead R."/>
            <person name="Young S."/>
            <person name="Zeng Q."/>
            <person name="Koehrsen M."/>
            <person name="Alvarado L."/>
            <person name="Berlin A."/>
            <person name="Chapman S.B."/>
            <person name="Chen Z."/>
            <person name="Freedman E."/>
            <person name="Gellesch M."/>
            <person name="Goldberg J."/>
            <person name="Griggs A."/>
            <person name="Gujja S."/>
            <person name="Heilman E.R."/>
            <person name="Heiman D."/>
            <person name="Hepburn T."/>
            <person name="Howarth C."/>
            <person name="Jen D."/>
            <person name="Larson L."/>
            <person name="Mehta T."/>
            <person name="Neiman D."/>
            <person name="Pearson M."/>
            <person name="Roberts A."/>
            <person name="Saif S."/>
            <person name="Shea T."/>
            <person name="Shenoy N."/>
            <person name="Sisk P."/>
            <person name="Stolte C."/>
            <person name="Sykes S."/>
            <person name="Walk T."/>
            <person name="White J."/>
            <person name="Yandava C."/>
            <person name="Haas B."/>
            <person name="Nusbaum C."/>
            <person name="Birren B."/>
        </authorList>
    </citation>
    <scope>NUCLEOTIDE SEQUENCE</scope>
    <source>
        <strain evidence="14">R3-111a-1</strain>
    </source>
</reference>
<reference evidence="16" key="1">
    <citation type="submission" date="2010-07" db="EMBL/GenBank/DDBJ databases">
        <title>The genome sequence of Gaeumannomyces graminis var. tritici strain R3-111a-1.</title>
        <authorList>
            <consortium name="The Broad Institute Genome Sequencing Platform"/>
            <person name="Ma L.-J."/>
            <person name="Dead R."/>
            <person name="Young S."/>
            <person name="Zeng Q."/>
            <person name="Koehrsen M."/>
            <person name="Alvarado L."/>
            <person name="Berlin A."/>
            <person name="Chapman S.B."/>
            <person name="Chen Z."/>
            <person name="Freedman E."/>
            <person name="Gellesch M."/>
            <person name="Goldberg J."/>
            <person name="Griggs A."/>
            <person name="Gujja S."/>
            <person name="Heilman E.R."/>
            <person name="Heiman D."/>
            <person name="Hepburn T."/>
            <person name="Howarth C."/>
            <person name="Jen D."/>
            <person name="Larson L."/>
            <person name="Mehta T."/>
            <person name="Neiman D."/>
            <person name="Pearson M."/>
            <person name="Roberts A."/>
            <person name="Saif S."/>
            <person name="Shea T."/>
            <person name="Shenoy N."/>
            <person name="Sisk P."/>
            <person name="Stolte C."/>
            <person name="Sykes S."/>
            <person name="Walk T."/>
            <person name="White J."/>
            <person name="Yandava C."/>
            <person name="Haas B."/>
            <person name="Nusbaum C."/>
            <person name="Birren B."/>
        </authorList>
    </citation>
    <scope>NUCLEOTIDE SEQUENCE [LARGE SCALE GENOMIC DNA]</scope>
    <source>
        <strain evidence="16">R3-111a-1</strain>
    </source>
</reference>
<dbReference type="Gene3D" id="2.70.98.20">
    <property type="entry name" value="Copper amine oxidase, catalytic domain"/>
    <property type="match status" value="1"/>
</dbReference>
<evidence type="ECO:0000256" key="1">
    <source>
        <dbReference type="ARBA" id="ARBA00001935"/>
    </source>
</evidence>
<keyword evidence="6 9" id="KW-0186">Copper</keyword>
<dbReference type="PRINTS" id="PR00766">
    <property type="entry name" value="CUDAOXIDASE"/>
</dbReference>
<feature type="compositionally biased region" description="Basic residues" evidence="10">
    <location>
        <begin position="32"/>
        <end position="53"/>
    </location>
</feature>
<comment type="cofactor">
    <cofactor evidence="9">
        <name>Cu cation</name>
        <dbReference type="ChEBI" id="CHEBI:23378"/>
    </cofactor>
    <text evidence="9">Contains 1 topaquinone per subunit.</text>
</comment>
<comment type="cofactor">
    <cofactor evidence="1">
        <name>Cu cation</name>
        <dbReference type="ChEBI" id="CHEBI:23378"/>
    </cofactor>
</comment>
<dbReference type="PANTHER" id="PTHR10638:SF20">
    <property type="entry name" value="AMINE OXIDASE"/>
    <property type="match status" value="1"/>
</dbReference>
<gene>
    <name evidence="15" type="primary">20340560</name>
    <name evidence="14" type="ORF">GGTG_00102</name>
</gene>
<dbReference type="GO" id="GO:0048038">
    <property type="term" value="F:quinone binding"/>
    <property type="evidence" value="ECO:0007669"/>
    <property type="project" value="InterPro"/>
</dbReference>
<sequence length="831" mass="91577">MHRTKNPRLSRWLVFAILACLLIQGAHARPSGGRRHTGYHGRRLRRGAPRPHARAGSGSGDHARHEPRQEGTCAPSPPASIKAPKRNLWAQLSEQEVGSVVDWLFRQRGLNLTRAEDAGDWDNTIISVEVMRPNKTDALAYMDGNGPAPPKYARVTLDQRATENPVIAELLVGPLPIDLATTSWSPLAYPFTKASGGRVRNLEADAGESLHERWLYRHTRDIADVTRDLLNGTLLGRRNDTLEIWGIDPLWQEDDGRVRRWDTLWNLPTDYSDAQTLLPTGIFLLTDVTGRDPGAWRLEGWLYGGVFYNSTAAFRAAYWSPGFEKLGVNVEGDWARTDHRPGPGAMPLDDRRPPVLAAPGGSRFSLDPGERYVEWMGFSFHLGFCGDTGVSLHDVRFGGERVLWELGLQEALSHYAGNDPVQAGTAYLDNSYGFGRYASEMVVGFDAPAYATYLDMTSYEYEGLAPRRRAVALFEAAADHALQRHSTDDTVSVTRNTYFVVRQVATVANYDYTVSYTFTLSGEVAVDVRASGFVQGAHRSGGKNNQNDDSSHGYALRDNLSGSMHDHVIAFKADFDVAGAANTVELVRTAPAVVSYPWPGGLSRSTMRLERTVVASEAQGRLDWDAEGATQVRVVNRGDVRGGEARGYRVVRSGPTARLTVRGSPVLKNAARWAEHDLHVTRHKDAEPWLSHASNNQDVADPLVDFSRFAADDEALVQEDVVLWLNLGMHHVPVKEDLPNTLTTTAHSGVRFVPSNFDETDPSRRTVNMARISYREGRTTDVVVFGQSKDVCSMRLEPDELGLWSYAGGSAVHVAETGRGGSSRGQGRGSD</sequence>
<reference evidence="14" key="3">
    <citation type="submission" date="2010-09" db="EMBL/GenBank/DDBJ databases">
        <title>Annotation of Gaeumannomyces graminis var. tritici R3-111a-1.</title>
        <authorList>
            <consortium name="The Broad Institute Genome Sequencing Platform"/>
            <person name="Ma L.-J."/>
            <person name="Dead R."/>
            <person name="Young S.K."/>
            <person name="Zeng Q."/>
            <person name="Gargeya S."/>
            <person name="Fitzgerald M."/>
            <person name="Haas B."/>
            <person name="Abouelleil A."/>
            <person name="Alvarado L."/>
            <person name="Arachchi H.M."/>
            <person name="Berlin A."/>
            <person name="Brown A."/>
            <person name="Chapman S.B."/>
            <person name="Chen Z."/>
            <person name="Dunbar C."/>
            <person name="Freedman E."/>
            <person name="Gearin G."/>
            <person name="Gellesch M."/>
            <person name="Goldberg J."/>
            <person name="Griggs A."/>
            <person name="Gujja S."/>
            <person name="Heiman D."/>
            <person name="Howarth C."/>
            <person name="Larson L."/>
            <person name="Lui A."/>
            <person name="MacDonald P.J.P."/>
            <person name="Mehta T."/>
            <person name="Montmayeur A."/>
            <person name="Murphy C."/>
            <person name="Neiman D."/>
            <person name="Pearson M."/>
            <person name="Priest M."/>
            <person name="Roberts A."/>
            <person name="Saif S."/>
            <person name="Shea T."/>
            <person name="Shenoy N."/>
            <person name="Sisk P."/>
            <person name="Stolte C."/>
            <person name="Sykes S."/>
            <person name="Yandava C."/>
            <person name="Wortman J."/>
            <person name="Nusbaum C."/>
            <person name="Birren B."/>
        </authorList>
    </citation>
    <scope>NUCLEOTIDE SEQUENCE</scope>
    <source>
        <strain evidence="14">R3-111a-1</strain>
    </source>
</reference>
<feature type="chain" id="PRO_5015094058" description="Amine oxidase" evidence="11">
    <location>
        <begin position="29"/>
        <end position="831"/>
    </location>
</feature>
<keyword evidence="5 9" id="KW-0560">Oxidoreductase</keyword>
<dbReference type="PANTHER" id="PTHR10638">
    <property type="entry name" value="COPPER AMINE OXIDASE"/>
    <property type="match status" value="1"/>
</dbReference>
<evidence type="ECO:0000256" key="4">
    <source>
        <dbReference type="ARBA" id="ARBA00022772"/>
    </source>
</evidence>
<keyword evidence="3 9" id="KW-0479">Metal-binding</keyword>
<proteinExistence type="inferred from homology"/>
<dbReference type="EC" id="1.4.3.-" evidence="9"/>
<feature type="domain" description="Copper amine oxidase catalytic" evidence="12">
    <location>
        <begin position="357"/>
        <end position="763"/>
    </location>
</feature>
<dbReference type="HOGENOM" id="CLU_015739_0_0_1"/>
<comment type="similarity">
    <text evidence="2 9">Belongs to the copper/topaquinone oxidase family.</text>
</comment>
<feature type="modified residue" description="2',4',5'-topaquinone" evidence="8">
    <location>
        <position position="510"/>
    </location>
</feature>
<dbReference type="eggNOG" id="KOG1186">
    <property type="taxonomic scope" value="Eukaryota"/>
</dbReference>
<dbReference type="Pfam" id="PF09248">
    <property type="entry name" value="DUF1965"/>
    <property type="match status" value="1"/>
</dbReference>
<dbReference type="Pfam" id="PF01179">
    <property type="entry name" value="Cu_amine_oxid"/>
    <property type="match status" value="1"/>
</dbReference>
<dbReference type="GO" id="GO:0005886">
    <property type="term" value="C:plasma membrane"/>
    <property type="evidence" value="ECO:0007669"/>
    <property type="project" value="TreeGrafter"/>
</dbReference>
<protein>
    <recommendedName>
        <fullName evidence="9">Amine oxidase</fullName>
        <ecNumber evidence="9">1.4.3.-</ecNumber>
    </recommendedName>
</protein>
<feature type="signal peptide" evidence="11">
    <location>
        <begin position="1"/>
        <end position="28"/>
    </location>
</feature>
<accession>J3NFQ7</accession>
<dbReference type="GO" id="GO:0009308">
    <property type="term" value="P:amine metabolic process"/>
    <property type="evidence" value="ECO:0007669"/>
    <property type="project" value="UniProtKB-UniRule"/>
</dbReference>
<reference evidence="15" key="5">
    <citation type="submission" date="2018-04" db="UniProtKB">
        <authorList>
            <consortium name="EnsemblFungi"/>
        </authorList>
    </citation>
    <scope>IDENTIFICATION</scope>
    <source>
        <strain evidence="15">R3-111a-1</strain>
    </source>
</reference>
<dbReference type="SUPFAM" id="SSF49998">
    <property type="entry name" value="Amine oxidase catalytic domain"/>
    <property type="match status" value="1"/>
</dbReference>
<keyword evidence="4 7" id="KW-0801">TPQ</keyword>
<dbReference type="InterPro" id="IPR036460">
    <property type="entry name" value="Cu_amine_oxidase_C_sf"/>
</dbReference>
<comment type="PTM">
    <text evidence="8 9">Topaquinone (TPQ) is generated by copper-dependent autoxidation of a specific tyrosyl residue.</text>
</comment>
<dbReference type="FunFam" id="3.10.450.40:FF:000018">
    <property type="entry name" value="Amine oxidase"/>
    <property type="match status" value="1"/>
</dbReference>
<evidence type="ECO:0000256" key="9">
    <source>
        <dbReference type="RuleBase" id="RU000672"/>
    </source>
</evidence>
<evidence type="ECO:0000256" key="6">
    <source>
        <dbReference type="ARBA" id="ARBA00023008"/>
    </source>
</evidence>
<evidence type="ECO:0000256" key="8">
    <source>
        <dbReference type="PIRSR" id="PIRSR600269-51"/>
    </source>
</evidence>
<dbReference type="GO" id="GO:0008131">
    <property type="term" value="F:primary methylamine oxidase activity"/>
    <property type="evidence" value="ECO:0007669"/>
    <property type="project" value="InterPro"/>
</dbReference>
<evidence type="ECO:0000256" key="3">
    <source>
        <dbReference type="ARBA" id="ARBA00022723"/>
    </source>
</evidence>
<evidence type="ECO:0000259" key="13">
    <source>
        <dbReference type="Pfam" id="PF09248"/>
    </source>
</evidence>
<evidence type="ECO:0000313" key="16">
    <source>
        <dbReference type="Proteomes" id="UP000006039"/>
    </source>
</evidence>
<feature type="active site" description="Proton acceptor" evidence="7">
    <location>
        <position position="429"/>
    </location>
</feature>
<dbReference type="GeneID" id="20340560"/>
<dbReference type="EMBL" id="GL385395">
    <property type="protein sequence ID" value="EJT80097.1"/>
    <property type="molecule type" value="Genomic_DNA"/>
</dbReference>
<dbReference type="SUPFAM" id="SSF54416">
    <property type="entry name" value="Amine oxidase N-terminal region"/>
    <property type="match status" value="2"/>
</dbReference>
<dbReference type="AlphaFoldDB" id="J3NFQ7"/>
<dbReference type="GO" id="GO:0005507">
    <property type="term" value="F:copper ion binding"/>
    <property type="evidence" value="ECO:0007669"/>
    <property type="project" value="InterPro"/>
</dbReference>
<dbReference type="InterPro" id="IPR015328">
    <property type="entry name" value="DUF1965"/>
</dbReference>
<evidence type="ECO:0000259" key="12">
    <source>
        <dbReference type="Pfam" id="PF01179"/>
    </source>
</evidence>
<feature type="domain" description="DUF1965" evidence="13">
    <location>
        <begin position="275"/>
        <end position="340"/>
    </location>
</feature>
<dbReference type="InterPro" id="IPR015798">
    <property type="entry name" value="Cu_amine_oxidase_C"/>
</dbReference>
<dbReference type="RefSeq" id="XP_009216106.1">
    <property type="nucleotide sequence ID" value="XM_009217842.1"/>
</dbReference>
<dbReference type="VEuPathDB" id="FungiDB:GGTG_00102"/>
<evidence type="ECO:0000256" key="11">
    <source>
        <dbReference type="SAM" id="SignalP"/>
    </source>
</evidence>
<dbReference type="EnsemblFungi" id="EJT80097">
    <property type="protein sequence ID" value="EJT80097"/>
    <property type="gene ID" value="GGTG_00102"/>
</dbReference>
<feature type="region of interest" description="Disordered" evidence="10">
    <location>
        <begin position="29"/>
        <end position="82"/>
    </location>
</feature>
<dbReference type="OrthoDB" id="3341590at2759"/>
<dbReference type="STRING" id="644352.J3NFQ7"/>
<dbReference type="Proteomes" id="UP000006039">
    <property type="component" value="Unassembled WGS sequence"/>
</dbReference>
<keyword evidence="11" id="KW-0732">Signal</keyword>
<evidence type="ECO:0000256" key="10">
    <source>
        <dbReference type="SAM" id="MobiDB-lite"/>
    </source>
</evidence>
<evidence type="ECO:0000256" key="2">
    <source>
        <dbReference type="ARBA" id="ARBA00007983"/>
    </source>
</evidence>
<keyword evidence="16" id="KW-1185">Reference proteome</keyword>
<dbReference type="InterPro" id="IPR000269">
    <property type="entry name" value="Cu_amine_oxidase"/>
</dbReference>
<evidence type="ECO:0000256" key="5">
    <source>
        <dbReference type="ARBA" id="ARBA00023002"/>
    </source>
</evidence>
<evidence type="ECO:0000313" key="14">
    <source>
        <dbReference type="EMBL" id="EJT80097.1"/>
    </source>
</evidence>
<reference evidence="15" key="4">
    <citation type="journal article" date="2015" name="G3 (Bethesda)">
        <title>Genome sequences of three phytopathogenic species of the Magnaporthaceae family of fungi.</title>
        <authorList>
            <person name="Okagaki L.H."/>
            <person name="Nunes C.C."/>
            <person name="Sailsbery J."/>
            <person name="Clay B."/>
            <person name="Brown D."/>
            <person name="John T."/>
            <person name="Oh Y."/>
            <person name="Young N."/>
            <person name="Fitzgerald M."/>
            <person name="Haas B.J."/>
            <person name="Zeng Q."/>
            <person name="Young S."/>
            <person name="Adiconis X."/>
            <person name="Fan L."/>
            <person name="Levin J.Z."/>
            <person name="Mitchell T.K."/>
            <person name="Okubara P.A."/>
            <person name="Farman M.L."/>
            <person name="Kohn L.M."/>
            <person name="Birren B."/>
            <person name="Ma L.-J."/>
            <person name="Dean R.A."/>
        </authorList>
    </citation>
    <scope>NUCLEOTIDE SEQUENCE</scope>
    <source>
        <strain evidence="15">R3-111a-1</strain>
    </source>
</reference>
<feature type="active site" description="Schiff-base intermediate with substrate; via topaquinone" evidence="7">
    <location>
        <position position="510"/>
    </location>
</feature>
<evidence type="ECO:0000256" key="7">
    <source>
        <dbReference type="PIRSR" id="PIRSR600269-50"/>
    </source>
</evidence>
<name>J3NFQ7_GAET3</name>
<organism evidence="14">
    <name type="scientific">Gaeumannomyces tritici (strain R3-111a-1)</name>
    <name type="common">Wheat and barley take-all root rot fungus</name>
    <name type="synonym">Gaeumannomyces graminis var. tritici</name>
    <dbReference type="NCBI Taxonomy" id="644352"/>
    <lineage>
        <taxon>Eukaryota</taxon>
        <taxon>Fungi</taxon>
        <taxon>Dikarya</taxon>
        <taxon>Ascomycota</taxon>
        <taxon>Pezizomycotina</taxon>
        <taxon>Sordariomycetes</taxon>
        <taxon>Sordariomycetidae</taxon>
        <taxon>Magnaporthales</taxon>
        <taxon>Magnaporthaceae</taxon>
        <taxon>Gaeumannomyces</taxon>
    </lineage>
</organism>
<dbReference type="InterPro" id="IPR016182">
    <property type="entry name" value="Cu_amine_oxidase_N-reg"/>
</dbReference>